<feature type="transmembrane region" description="Helical" evidence="6">
    <location>
        <begin position="93"/>
        <end position="113"/>
    </location>
</feature>
<dbReference type="Proteomes" id="UP000536262">
    <property type="component" value="Unassembled WGS sequence"/>
</dbReference>
<name>A0A7X0KP20_9HYPH</name>
<feature type="transmembrane region" description="Helical" evidence="6">
    <location>
        <begin position="125"/>
        <end position="147"/>
    </location>
</feature>
<keyword evidence="5 6" id="KW-0472">Membrane</keyword>
<evidence type="ECO:0000256" key="3">
    <source>
        <dbReference type="ARBA" id="ARBA00022692"/>
    </source>
</evidence>
<feature type="transmembrane region" description="Helical" evidence="6">
    <location>
        <begin position="172"/>
        <end position="195"/>
    </location>
</feature>
<evidence type="ECO:0000256" key="6">
    <source>
        <dbReference type="SAM" id="Phobius"/>
    </source>
</evidence>
<feature type="transmembrane region" description="Helical" evidence="6">
    <location>
        <begin position="63"/>
        <end position="81"/>
    </location>
</feature>
<keyword evidence="3 6" id="KW-0812">Transmembrane</keyword>
<protein>
    <submittedName>
        <fullName evidence="7">Putative membrane protein</fullName>
    </submittedName>
</protein>
<reference evidence="7 8" key="1">
    <citation type="submission" date="2020-08" db="EMBL/GenBank/DDBJ databases">
        <title>Genomic Encyclopedia of Type Strains, Phase IV (KMG-IV): sequencing the most valuable type-strain genomes for metagenomic binning, comparative biology and taxonomic classification.</title>
        <authorList>
            <person name="Goeker M."/>
        </authorList>
    </citation>
    <scope>NUCLEOTIDE SEQUENCE [LARGE SCALE GENOMIC DNA]</scope>
    <source>
        <strain evidence="7 8">DSM 7051</strain>
    </source>
</reference>
<dbReference type="AlphaFoldDB" id="A0A7X0KP20"/>
<comment type="caution">
    <text evidence="7">The sequence shown here is derived from an EMBL/GenBank/DDBJ whole genome shotgun (WGS) entry which is preliminary data.</text>
</comment>
<comment type="subcellular location">
    <subcellularLocation>
        <location evidence="1">Cell membrane</location>
        <topology evidence="1">Multi-pass membrane protein</topology>
    </subcellularLocation>
</comment>
<proteinExistence type="predicted"/>
<dbReference type="RefSeq" id="WP_184702537.1">
    <property type="nucleotide sequence ID" value="NZ_BAABEG010000004.1"/>
</dbReference>
<evidence type="ECO:0000256" key="4">
    <source>
        <dbReference type="ARBA" id="ARBA00022989"/>
    </source>
</evidence>
<organism evidence="7 8">
    <name type="scientific">Aminobacter aganoensis</name>
    <dbReference type="NCBI Taxonomy" id="83264"/>
    <lineage>
        <taxon>Bacteria</taxon>
        <taxon>Pseudomonadati</taxon>
        <taxon>Pseudomonadota</taxon>
        <taxon>Alphaproteobacteria</taxon>
        <taxon>Hyphomicrobiales</taxon>
        <taxon>Phyllobacteriaceae</taxon>
        <taxon>Aminobacter</taxon>
    </lineage>
</organism>
<accession>A0A7X0KP20</accession>
<evidence type="ECO:0000256" key="5">
    <source>
        <dbReference type="ARBA" id="ARBA00023136"/>
    </source>
</evidence>
<evidence type="ECO:0000313" key="8">
    <source>
        <dbReference type="Proteomes" id="UP000536262"/>
    </source>
</evidence>
<feature type="transmembrane region" description="Helical" evidence="6">
    <location>
        <begin position="34"/>
        <end position="51"/>
    </location>
</feature>
<dbReference type="InterPro" id="IPR019108">
    <property type="entry name" value="Caa3_assmbl_CtaG-rel"/>
</dbReference>
<evidence type="ECO:0000313" key="7">
    <source>
        <dbReference type="EMBL" id="MBB6357704.1"/>
    </source>
</evidence>
<keyword evidence="8" id="KW-1185">Reference proteome</keyword>
<gene>
    <name evidence="7" type="ORF">GGR00_005528</name>
</gene>
<sequence>MRRTALAVGVALLGLIWGGPLISTWRGSFASHMLAHMGVVALAAPLIAIGLSNYSRSWRIPGWAPIIASLVELAVVWAWHMPEMRLLAETSTFVTAIEQAMFLVAGLLVWIACLHQPPHDMRPAAAGAFGLLFTSIHMTLLGALLSLSPRPLYGEGTVTCFGLELSANQDQALGGVLMLLVGAVVYLAGALWLLARLLREPPAISTGHP</sequence>
<dbReference type="EMBL" id="JACHOU010000029">
    <property type="protein sequence ID" value="MBB6357704.1"/>
    <property type="molecule type" value="Genomic_DNA"/>
</dbReference>
<dbReference type="GO" id="GO:0005886">
    <property type="term" value="C:plasma membrane"/>
    <property type="evidence" value="ECO:0007669"/>
    <property type="project" value="UniProtKB-SubCell"/>
</dbReference>
<keyword evidence="2" id="KW-1003">Cell membrane</keyword>
<dbReference type="Pfam" id="PF09678">
    <property type="entry name" value="Caa3_CtaG"/>
    <property type="match status" value="1"/>
</dbReference>
<evidence type="ECO:0000256" key="2">
    <source>
        <dbReference type="ARBA" id="ARBA00022475"/>
    </source>
</evidence>
<evidence type="ECO:0000256" key="1">
    <source>
        <dbReference type="ARBA" id="ARBA00004651"/>
    </source>
</evidence>
<keyword evidence="4 6" id="KW-1133">Transmembrane helix</keyword>